<feature type="compositionally biased region" description="Basic and acidic residues" evidence="1">
    <location>
        <begin position="31"/>
        <end position="42"/>
    </location>
</feature>
<dbReference type="InParanoid" id="A0A0C2X247"/>
<dbReference type="FunCoup" id="A0A0C2X247">
    <property type="interactions" value="72"/>
</dbReference>
<keyword evidence="3" id="KW-1185">Reference proteome</keyword>
<feature type="compositionally biased region" description="Polar residues" evidence="1">
    <location>
        <begin position="147"/>
        <end position="160"/>
    </location>
</feature>
<feature type="compositionally biased region" description="Basic and acidic residues" evidence="1">
    <location>
        <begin position="135"/>
        <end position="145"/>
    </location>
</feature>
<evidence type="ECO:0000313" key="3">
    <source>
        <dbReference type="Proteomes" id="UP000054549"/>
    </source>
</evidence>
<reference evidence="2 3" key="1">
    <citation type="submission" date="2014-04" db="EMBL/GenBank/DDBJ databases">
        <title>Evolutionary Origins and Diversification of the Mycorrhizal Mutualists.</title>
        <authorList>
            <consortium name="DOE Joint Genome Institute"/>
            <consortium name="Mycorrhizal Genomics Consortium"/>
            <person name="Kohler A."/>
            <person name="Kuo A."/>
            <person name="Nagy L.G."/>
            <person name="Floudas D."/>
            <person name="Copeland A."/>
            <person name="Barry K.W."/>
            <person name="Cichocki N."/>
            <person name="Veneault-Fourrey C."/>
            <person name="LaButti K."/>
            <person name="Lindquist E.A."/>
            <person name="Lipzen A."/>
            <person name="Lundell T."/>
            <person name="Morin E."/>
            <person name="Murat C."/>
            <person name="Riley R."/>
            <person name="Ohm R."/>
            <person name="Sun H."/>
            <person name="Tunlid A."/>
            <person name="Henrissat B."/>
            <person name="Grigoriev I.V."/>
            <person name="Hibbett D.S."/>
            <person name="Martin F."/>
        </authorList>
    </citation>
    <scope>NUCLEOTIDE SEQUENCE [LARGE SCALE GENOMIC DNA]</scope>
    <source>
        <strain evidence="2 3">Koide BX008</strain>
    </source>
</reference>
<protein>
    <submittedName>
        <fullName evidence="2">Uncharacterized protein</fullName>
    </submittedName>
</protein>
<proteinExistence type="predicted"/>
<sequence length="176" mass="19617">MVSADDDDDDMQSVESNYSKPRNWKMSTSRMVDEIEDSKVDEDSGVETTSDTSGDIPLIKGVTRAKGKGKAKDTMTDGGLENYEGKVVKEKIKGKGSDAEDDKEKLTKKSAPRSETPKPKRKCIMSPIVDNIAMHIEEDRPKFKPEQIQSQGQNKRPTANDTDDDQPPKKKVRKSN</sequence>
<accession>A0A0C2X247</accession>
<feature type="compositionally biased region" description="Acidic residues" evidence="1">
    <location>
        <begin position="1"/>
        <end position="12"/>
    </location>
</feature>
<evidence type="ECO:0000256" key="1">
    <source>
        <dbReference type="SAM" id="MobiDB-lite"/>
    </source>
</evidence>
<dbReference type="Proteomes" id="UP000054549">
    <property type="component" value="Unassembled WGS sequence"/>
</dbReference>
<feature type="region of interest" description="Disordered" evidence="1">
    <location>
        <begin position="1"/>
        <end position="176"/>
    </location>
</feature>
<dbReference type="EMBL" id="KN818261">
    <property type="protein sequence ID" value="KIL63231.1"/>
    <property type="molecule type" value="Genomic_DNA"/>
</dbReference>
<organism evidence="2 3">
    <name type="scientific">Amanita muscaria (strain Koide BX008)</name>
    <dbReference type="NCBI Taxonomy" id="946122"/>
    <lineage>
        <taxon>Eukaryota</taxon>
        <taxon>Fungi</taxon>
        <taxon>Dikarya</taxon>
        <taxon>Basidiomycota</taxon>
        <taxon>Agaricomycotina</taxon>
        <taxon>Agaricomycetes</taxon>
        <taxon>Agaricomycetidae</taxon>
        <taxon>Agaricales</taxon>
        <taxon>Pluteineae</taxon>
        <taxon>Amanitaceae</taxon>
        <taxon>Amanita</taxon>
    </lineage>
</organism>
<gene>
    <name evidence="2" type="ORF">M378DRAFT_12288</name>
</gene>
<name>A0A0C2X247_AMAMK</name>
<feature type="compositionally biased region" description="Basic and acidic residues" evidence="1">
    <location>
        <begin position="83"/>
        <end position="107"/>
    </location>
</feature>
<evidence type="ECO:0000313" key="2">
    <source>
        <dbReference type="EMBL" id="KIL63231.1"/>
    </source>
</evidence>
<dbReference type="AlphaFoldDB" id="A0A0C2X247"/>
<dbReference type="HOGENOM" id="CLU_1524752_0_0_1"/>
<feature type="compositionally biased region" description="Polar residues" evidence="1">
    <location>
        <begin position="13"/>
        <end position="30"/>
    </location>
</feature>